<dbReference type="PANTHER" id="PTHR12199:SF4">
    <property type="entry name" value="INTERPHOTORECEPTOR MATRIX PROTEOGLYCAN 2"/>
    <property type="match status" value="1"/>
</dbReference>
<keyword evidence="5" id="KW-0272">Extracellular matrix</keyword>
<evidence type="ECO:0000256" key="3">
    <source>
        <dbReference type="ARBA" id="ARBA00004593"/>
    </source>
</evidence>
<keyword evidence="10" id="KW-0966">Cell projection</keyword>
<sequence>VCQETVWEAFKIFWDRLPEWDEYRRWTKLCEDGTMSVFEIGTSFSQSEEHLLLVRNLHYNVFLPPDAAANVSIPVVSVEAILPSEDTVNEESSITNEIEDVTERPVRPVAEQVVELSIQLTGESYSEDLENPDSVRFQELTKHFIYEIQNAFQRLPGFKSVNVIEFSVNAVVVHYGVIFEVGTGGISNETLDFINLHSNKVEEPYPEPEESPTVVYTVTDLRNYIAEALRKETIIGNATLAVDLDSLQLANGKGMLYIRNKVSQTVNLTNSCQSLEEDNYAFLLKAEYFACIILSQENILGSERPPNGSSLELNKNNIFVNGYTTGDIHFDNMHANDLWVESHTSFADKNDVIVLEESPTSASPLLTDPITTEPTSGVDSSVITSRPGTEEVETESPVMVSLSDHPTTPSLSDEALVVATESPVMMSMSQDPITPLSFDEALLATTEKTAIPSNQLVEEGSGSGFFHSGQEPGPDVWPWVPVTPDLISLLSTNEEPKEEFIPDYIIDPPDFVDENFNDVTPITDSYIDYELPNIVFIDDRTLSEDLDMQKELLDRTIATENIRNKPHYTPTDVAPVFLTMETLTVALSMQTSEASDKDITEQLDVAHTPSHPVTEISIHKDDSNEVYPFTTMSPLLQSTTEPTGDLMVISVSSTKNPTQPQLPVIPDENEDIGTAVLGIQTYRPARQDITDLDHPDLVYHHTGVSLIEEESSGKTAVNVHATDMASVAKSTNGNITLPTRALVVFFSLRVTNMMFSEDLFNKSSPEYKALEQRFLELLVPYLQSNLTNFQNLEILNFRNGSIVVNSRMKFAKRVPRNVTNAVYVILEDFCNTAYQTMNLAIDKYSLDVESGYQADPCKFQACNEFSQCSVNRWSGDAECVCNIGYFSVDGLPCQSICELQPDFCLNDGKCDIIPGQGAICRCRVGENWWYRGEHCEEYVSEPLVVGIAIASVAGFLLVASAVIFFLSRTLRDQYSKNDIEEPVGFGDSLESMEKAVKYNPMYESDATTGYSHYYRRYPHIPSNSSASADASTDFSSEEIRHIYEHSELTKGEIQDRIRIIELYAKDRQFAEFVRQHQM</sequence>
<keyword evidence="12" id="KW-0472">Membrane</keyword>
<dbReference type="PANTHER" id="PTHR12199">
    <property type="entry name" value="INTERPHOTORECEPTOR MATRIX PROTEOGLYCAN"/>
    <property type="match status" value="1"/>
</dbReference>
<protein>
    <submittedName>
        <fullName evidence="14">IMPG2 protein</fullName>
    </submittedName>
</protein>
<evidence type="ECO:0000256" key="10">
    <source>
        <dbReference type="ARBA" id="ARBA00023273"/>
    </source>
</evidence>
<dbReference type="InterPro" id="IPR036364">
    <property type="entry name" value="SEA_dom_sf"/>
</dbReference>
<dbReference type="Pfam" id="PF01390">
    <property type="entry name" value="SEA"/>
    <property type="match status" value="2"/>
</dbReference>
<dbReference type="InterPro" id="IPR039861">
    <property type="entry name" value="IMPG"/>
</dbReference>
<feature type="domain" description="SEA" evidence="13">
    <location>
        <begin position="740"/>
        <end position="853"/>
    </location>
</feature>
<organism evidence="14 15">
    <name type="scientific">Polyodon spathula</name>
    <name type="common">North American paddlefish</name>
    <name type="synonym">Squalus spathula</name>
    <dbReference type="NCBI Taxonomy" id="7913"/>
    <lineage>
        <taxon>Eukaryota</taxon>
        <taxon>Metazoa</taxon>
        <taxon>Chordata</taxon>
        <taxon>Craniata</taxon>
        <taxon>Vertebrata</taxon>
        <taxon>Euteleostomi</taxon>
        <taxon>Actinopterygii</taxon>
        <taxon>Chondrostei</taxon>
        <taxon>Acipenseriformes</taxon>
        <taxon>Polyodontidae</taxon>
        <taxon>Polyodon</taxon>
    </lineage>
</organism>
<feature type="non-terminal residue" evidence="14">
    <location>
        <position position="1078"/>
    </location>
</feature>
<feature type="non-terminal residue" evidence="14">
    <location>
        <position position="1"/>
    </location>
</feature>
<evidence type="ECO:0000256" key="6">
    <source>
        <dbReference type="ARBA" id="ARBA00022674"/>
    </source>
</evidence>
<comment type="caution">
    <text evidence="14">The sequence shown here is derived from an EMBL/GenBank/DDBJ whole genome shotgun (WGS) entry which is preliminary data.</text>
</comment>
<name>A0ABS2XSN1_POLSP</name>
<feature type="region of interest" description="Disordered" evidence="11">
    <location>
        <begin position="363"/>
        <end position="410"/>
    </location>
</feature>
<keyword evidence="9" id="KW-0325">Glycoprotein</keyword>
<reference evidence="14" key="1">
    <citation type="journal article" date="2021" name="Cell">
        <title>Tracing the genetic footprints of vertebrate landing in non-teleost ray-finned fishes.</title>
        <authorList>
            <person name="Bi X."/>
            <person name="Wang K."/>
            <person name="Yang L."/>
            <person name="Pan H."/>
            <person name="Jiang H."/>
            <person name="Wei Q."/>
            <person name="Fang M."/>
            <person name="Yu H."/>
            <person name="Zhu C."/>
            <person name="Cai Y."/>
            <person name="He Y."/>
            <person name="Gan X."/>
            <person name="Zeng H."/>
            <person name="Yu D."/>
            <person name="Zhu Y."/>
            <person name="Jiang H."/>
            <person name="Qiu Q."/>
            <person name="Yang H."/>
            <person name="Zhang Y.E."/>
            <person name="Wang W."/>
            <person name="Zhu M."/>
            <person name="He S."/>
            <person name="Zhang G."/>
        </authorList>
    </citation>
    <scope>NUCLEOTIDE SEQUENCE</scope>
    <source>
        <strain evidence="14">Pddl_001</strain>
    </source>
</reference>
<keyword evidence="12" id="KW-1133">Transmembrane helix</keyword>
<evidence type="ECO:0000256" key="12">
    <source>
        <dbReference type="SAM" id="Phobius"/>
    </source>
</evidence>
<dbReference type="EMBL" id="JAAWVQ010069534">
    <property type="protein sequence ID" value="MBN3277374.1"/>
    <property type="molecule type" value="Genomic_DNA"/>
</dbReference>
<evidence type="ECO:0000259" key="13">
    <source>
        <dbReference type="PROSITE" id="PS50024"/>
    </source>
</evidence>
<keyword evidence="6" id="KW-0358">Heparin-binding</keyword>
<evidence type="ECO:0000256" key="7">
    <source>
        <dbReference type="ARBA" id="ARBA00022729"/>
    </source>
</evidence>
<keyword evidence="12" id="KW-0812">Transmembrane</keyword>
<evidence type="ECO:0000256" key="2">
    <source>
        <dbReference type="ARBA" id="ARBA00004504"/>
    </source>
</evidence>
<evidence type="ECO:0000256" key="4">
    <source>
        <dbReference type="ARBA" id="ARBA00022525"/>
    </source>
</evidence>
<evidence type="ECO:0000256" key="8">
    <source>
        <dbReference type="ARBA" id="ARBA00022737"/>
    </source>
</evidence>
<comment type="subcellular location">
    <subcellularLocation>
        <location evidence="2">Cell projection</location>
        <location evidence="2">Cilium</location>
        <location evidence="2">Photoreceptor outer segment</location>
    </subcellularLocation>
    <subcellularLocation>
        <location evidence="1">Photoreceptor inner segment</location>
    </subcellularLocation>
    <subcellularLocation>
        <location evidence="3">Secreted</location>
        <location evidence="3">Extracellular space</location>
        <location evidence="3">Extracellular matrix</location>
        <location evidence="3">Interphotoreceptor matrix</location>
    </subcellularLocation>
</comment>
<feature type="domain" description="SEA" evidence="13">
    <location>
        <begin position="110"/>
        <end position="220"/>
    </location>
</feature>
<dbReference type="Proteomes" id="UP001166093">
    <property type="component" value="Unassembled WGS sequence"/>
</dbReference>
<dbReference type="InterPro" id="IPR000082">
    <property type="entry name" value="SEA_dom"/>
</dbReference>
<dbReference type="PROSITE" id="PS50024">
    <property type="entry name" value="SEA"/>
    <property type="match status" value="2"/>
</dbReference>
<dbReference type="SMART" id="SM00200">
    <property type="entry name" value="SEA"/>
    <property type="match status" value="2"/>
</dbReference>
<evidence type="ECO:0000313" key="15">
    <source>
        <dbReference type="Proteomes" id="UP001166093"/>
    </source>
</evidence>
<dbReference type="SUPFAM" id="SSF82671">
    <property type="entry name" value="SEA domain"/>
    <property type="match status" value="2"/>
</dbReference>
<proteinExistence type="predicted"/>
<dbReference type="Gene3D" id="3.30.70.960">
    <property type="entry name" value="SEA domain"/>
    <property type="match status" value="2"/>
</dbReference>
<keyword evidence="15" id="KW-1185">Reference proteome</keyword>
<keyword evidence="7" id="KW-0732">Signal</keyword>
<keyword evidence="4" id="KW-0964">Secreted</keyword>
<evidence type="ECO:0000256" key="1">
    <source>
        <dbReference type="ARBA" id="ARBA00004437"/>
    </source>
</evidence>
<feature type="transmembrane region" description="Helical" evidence="12">
    <location>
        <begin position="943"/>
        <end position="966"/>
    </location>
</feature>
<evidence type="ECO:0000256" key="9">
    <source>
        <dbReference type="ARBA" id="ARBA00023180"/>
    </source>
</evidence>
<feature type="compositionally biased region" description="Polar residues" evidence="11">
    <location>
        <begin position="363"/>
        <end position="387"/>
    </location>
</feature>
<gene>
    <name evidence="14" type="primary">Impg2_0</name>
    <name evidence="14" type="ORF">GTO93_0008619</name>
</gene>
<evidence type="ECO:0000256" key="11">
    <source>
        <dbReference type="SAM" id="MobiDB-lite"/>
    </source>
</evidence>
<accession>A0ABS2XSN1</accession>
<evidence type="ECO:0000313" key="14">
    <source>
        <dbReference type="EMBL" id="MBN3277374.1"/>
    </source>
</evidence>
<keyword evidence="8" id="KW-0677">Repeat</keyword>
<evidence type="ECO:0000256" key="5">
    <source>
        <dbReference type="ARBA" id="ARBA00022530"/>
    </source>
</evidence>